<evidence type="ECO:0000313" key="3">
    <source>
        <dbReference type="EMBL" id="SAK97264.1"/>
    </source>
</evidence>
<name>A0A158DRP0_9BURK</name>
<reference evidence="3" key="1">
    <citation type="submission" date="2016-01" db="EMBL/GenBank/DDBJ databases">
        <authorList>
            <person name="Peeters C."/>
        </authorList>
    </citation>
    <scope>NUCLEOTIDE SEQUENCE [LARGE SCALE GENOMIC DNA]</scope>
    <source>
        <strain evidence="3">LMG 29323</strain>
    </source>
</reference>
<accession>A0A158DRP0</accession>
<sequence length="327" mass="35801">MSGRVSPALAQPRIDDAVLDEALQWLVTLWSGEAGDKEREALACWRRADPAHEAAWQRVQSIDNRLGALPTAIAGPALRGARARAGRRAVLRSLLFAGGTGALAWAARDAVPWRNWTADYRTATGEQRSVQLADGTRLTLNTGTALDVRFGPNERRLLLRAGEIYVATAHEMSRAYRPFIVDTAQGAVESLGTRFTVRQGDSRSYVAVYEGAVSVRPMHAASARRIDAGQQAAFSRDEVEAPSPANADATGWTRGLLIVEQMRLDAFLRELGRYRTGFLRCDPSIANLRVSGVFPLADTDRVLAALEQALPVSTRYATRYWVTVDAR</sequence>
<dbReference type="Pfam" id="PF04773">
    <property type="entry name" value="FecR"/>
    <property type="match status" value="1"/>
</dbReference>
<keyword evidence="4" id="KW-1185">Reference proteome</keyword>
<dbReference type="PIRSF" id="PIRSF018266">
    <property type="entry name" value="FecR"/>
    <property type="match status" value="1"/>
</dbReference>
<proteinExistence type="predicted"/>
<dbReference type="STRING" id="1777141.AWB80_07329"/>
<evidence type="ECO:0000313" key="4">
    <source>
        <dbReference type="Proteomes" id="UP000054911"/>
    </source>
</evidence>
<dbReference type="InterPro" id="IPR032623">
    <property type="entry name" value="FecR_N"/>
</dbReference>
<dbReference type="AlphaFoldDB" id="A0A158DRP0"/>
<dbReference type="Gene3D" id="2.60.120.1440">
    <property type="match status" value="1"/>
</dbReference>
<dbReference type="Pfam" id="PF16220">
    <property type="entry name" value="DUF4880"/>
    <property type="match status" value="1"/>
</dbReference>
<gene>
    <name evidence="3" type="ORF">AWB80_07329</name>
</gene>
<dbReference type="InterPro" id="IPR012373">
    <property type="entry name" value="Ferrdict_sens_TM"/>
</dbReference>
<feature type="domain" description="FecR N-terminal" evidence="2">
    <location>
        <begin position="20"/>
        <end position="61"/>
    </location>
</feature>
<dbReference type="PANTHER" id="PTHR30273:SF2">
    <property type="entry name" value="PROTEIN FECR"/>
    <property type="match status" value="1"/>
</dbReference>
<protein>
    <submittedName>
        <fullName evidence="3">FecR</fullName>
    </submittedName>
</protein>
<evidence type="ECO:0000259" key="2">
    <source>
        <dbReference type="Pfam" id="PF16220"/>
    </source>
</evidence>
<comment type="caution">
    <text evidence="3">The sequence shown here is derived from an EMBL/GenBank/DDBJ whole genome shotgun (WGS) entry which is preliminary data.</text>
</comment>
<dbReference type="EMBL" id="FCOE02000046">
    <property type="protein sequence ID" value="SAK97264.1"/>
    <property type="molecule type" value="Genomic_DNA"/>
</dbReference>
<dbReference type="RefSeq" id="WP_061179548.1">
    <property type="nucleotide sequence ID" value="NZ_FCOE02000046.1"/>
</dbReference>
<evidence type="ECO:0000259" key="1">
    <source>
        <dbReference type="Pfam" id="PF04773"/>
    </source>
</evidence>
<dbReference type="GO" id="GO:0016989">
    <property type="term" value="F:sigma factor antagonist activity"/>
    <property type="evidence" value="ECO:0007669"/>
    <property type="project" value="TreeGrafter"/>
</dbReference>
<dbReference type="PANTHER" id="PTHR30273">
    <property type="entry name" value="PERIPLASMIC SIGNAL SENSOR AND SIGMA FACTOR ACTIVATOR FECR-RELATED"/>
    <property type="match status" value="1"/>
</dbReference>
<dbReference type="OrthoDB" id="1100567at2"/>
<dbReference type="InterPro" id="IPR006860">
    <property type="entry name" value="FecR"/>
</dbReference>
<feature type="domain" description="FecR protein" evidence="1">
    <location>
        <begin position="119"/>
        <end position="213"/>
    </location>
</feature>
<dbReference type="Proteomes" id="UP000054911">
    <property type="component" value="Unassembled WGS sequence"/>
</dbReference>
<organism evidence="3 4">
    <name type="scientific">Caballeronia pedi</name>
    <dbReference type="NCBI Taxonomy" id="1777141"/>
    <lineage>
        <taxon>Bacteria</taxon>
        <taxon>Pseudomonadati</taxon>
        <taxon>Pseudomonadota</taxon>
        <taxon>Betaproteobacteria</taxon>
        <taxon>Burkholderiales</taxon>
        <taxon>Burkholderiaceae</taxon>
        <taxon>Caballeronia</taxon>
    </lineage>
</organism>